<dbReference type="GO" id="GO:0005524">
    <property type="term" value="F:ATP binding"/>
    <property type="evidence" value="ECO:0007669"/>
    <property type="project" value="UniProtKB-KW"/>
</dbReference>
<protein>
    <submittedName>
        <fullName evidence="21">Uncharacterized protein</fullName>
    </submittedName>
</protein>
<comment type="similarity">
    <text evidence="3">In the C-terminal section; belongs to the protein kinase superfamily. Ser/Thr protein kinase family.</text>
</comment>
<dbReference type="InterPro" id="IPR008271">
    <property type="entry name" value="Ser/Thr_kinase_AS"/>
</dbReference>
<evidence type="ECO:0000256" key="1">
    <source>
        <dbReference type="ARBA" id="ARBA00004251"/>
    </source>
</evidence>
<evidence type="ECO:0000256" key="11">
    <source>
        <dbReference type="ARBA" id="ARBA00022741"/>
    </source>
</evidence>
<dbReference type="PROSITE" id="PS51473">
    <property type="entry name" value="GNK2"/>
    <property type="match status" value="2"/>
</dbReference>
<name>A0A0E0L470_ORYPU</name>
<evidence type="ECO:0000259" key="19">
    <source>
        <dbReference type="PROSITE" id="PS50011"/>
    </source>
</evidence>
<keyword evidence="7" id="KW-0808">Transferase</keyword>
<dbReference type="GO" id="GO:0004674">
    <property type="term" value="F:protein serine/threonine kinase activity"/>
    <property type="evidence" value="ECO:0007669"/>
    <property type="project" value="UniProtKB-KW"/>
</dbReference>
<dbReference type="GO" id="GO:0002229">
    <property type="term" value="P:defense response to oomycetes"/>
    <property type="evidence" value="ECO:0007669"/>
    <property type="project" value="UniProtKB-ARBA"/>
</dbReference>
<evidence type="ECO:0000256" key="16">
    <source>
        <dbReference type="ARBA" id="ARBA00023170"/>
    </source>
</evidence>
<evidence type="ECO:0000256" key="14">
    <source>
        <dbReference type="ARBA" id="ARBA00022989"/>
    </source>
</evidence>
<keyword evidence="22" id="KW-1185">Reference proteome</keyword>
<dbReference type="AlphaFoldDB" id="A0A0E0L470"/>
<evidence type="ECO:0000313" key="22">
    <source>
        <dbReference type="Proteomes" id="UP000026962"/>
    </source>
</evidence>
<evidence type="ECO:0000256" key="12">
    <source>
        <dbReference type="ARBA" id="ARBA00022777"/>
    </source>
</evidence>
<keyword evidence="14 18" id="KW-1133">Transmembrane helix</keyword>
<dbReference type="SUPFAM" id="SSF56112">
    <property type="entry name" value="Protein kinase-like (PK-like)"/>
    <property type="match status" value="1"/>
</dbReference>
<keyword evidence="11" id="KW-0547">Nucleotide-binding</keyword>
<dbReference type="Gramene" id="OPUNC05G18960.1">
    <property type="protein sequence ID" value="OPUNC05G18960.1"/>
    <property type="gene ID" value="OPUNC05G18960"/>
</dbReference>
<keyword evidence="10" id="KW-0677">Repeat</keyword>
<keyword evidence="17" id="KW-0325">Glycoprotein</keyword>
<dbReference type="InterPro" id="IPR011009">
    <property type="entry name" value="Kinase-like_dom_sf"/>
</dbReference>
<evidence type="ECO:0000256" key="3">
    <source>
        <dbReference type="ARBA" id="ARBA00010217"/>
    </source>
</evidence>
<dbReference type="PROSITE" id="PS50011">
    <property type="entry name" value="PROTEIN_KINASE_DOM"/>
    <property type="match status" value="1"/>
</dbReference>
<dbReference type="PANTHER" id="PTHR27002:SF1050">
    <property type="entry name" value="CYSTEINE-RICH RECEPTOR-LIKE PROTEIN KINASE 5"/>
    <property type="match status" value="1"/>
</dbReference>
<dbReference type="EnsemblPlants" id="OPUNC05G18960.1">
    <property type="protein sequence ID" value="OPUNC05G18960.1"/>
    <property type="gene ID" value="OPUNC05G18960"/>
</dbReference>
<feature type="domain" description="Gnk2-homologous" evidence="20">
    <location>
        <begin position="118"/>
        <end position="225"/>
    </location>
</feature>
<evidence type="ECO:0000256" key="18">
    <source>
        <dbReference type="SAM" id="Phobius"/>
    </source>
</evidence>
<dbReference type="PANTHER" id="PTHR27002">
    <property type="entry name" value="RECEPTOR-LIKE SERINE/THREONINE-PROTEIN KINASE SD1-8"/>
    <property type="match status" value="1"/>
</dbReference>
<dbReference type="FunFam" id="1.10.510.10:FF:000240">
    <property type="entry name" value="Lectin-domain containing receptor kinase A4.3"/>
    <property type="match status" value="1"/>
</dbReference>
<dbReference type="FunFam" id="3.30.200.20:FF:000142">
    <property type="entry name" value="Cysteine-rich receptor-like protein kinase 10"/>
    <property type="match status" value="1"/>
</dbReference>
<dbReference type="Proteomes" id="UP000026962">
    <property type="component" value="Chromosome 5"/>
</dbReference>
<keyword evidence="16" id="KW-0675">Receptor</keyword>
<dbReference type="InterPro" id="IPR002902">
    <property type="entry name" value="GNK2"/>
</dbReference>
<feature type="transmembrane region" description="Helical" evidence="18">
    <location>
        <begin position="269"/>
        <end position="293"/>
    </location>
</feature>
<evidence type="ECO:0000256" key="7">
    <source>
        <dbReference type="ARBA" id="ARBA00022679"/>
    </source>
</evidence>
<evidence type="ECO:0000256" key="2">
    <source>
        <dbReference type="ARBA" id="ARBA00008536"/>
    </source>
</evidence>
<evidence type="ECO:0000256" key="6">
    <source>
        <dbReference type="ARBA" id="ARBA00022553"/>
    </source>
</evidence>
<evidence type="ECO:0000256" key="4">
    <source>
        <dbReference type="ARBA" id="ARBA00022475"/>
    </source>
</evidence>
<feature type="domain" description="Protein kinase" evidence="19">
    <location>
        <begin position="336"/>
        <end position="565"/>
    </location>
</feature>
<dbReference type="Pfam" id="PF07714">
    <property type="entry name" value="PK_Tyr_Ser-Thr"/>
    <property type="match status" value="1"/>
</dbReference>
<dbReference type="Gene3D" id="3.30.200.20">
    <property type="entry name" value="Phosphorylase Kinase, domain 1"/>
    <property type="match status" value="1"/>
</dbReference>
<keyword evidence="12" id="KW-0418">Kinase</keyword>
<evidence type="ECO:0000256" key="13">
    <source>
        <dbReference type="ARBA" id="ARBA00022840"/>
    </source>
</evidence>
<dbReference type="Gene3D" id="3.30.430.20">
    <property type="entry name" value="Gnk2 domain, C-X8-C-X2-C motif"/>
    <property type="match status" value="2"/>
</dbReference>
<evidence type="ECO:0000256" key="5">
    <source>
        <dbReference type="ARBA" id="ARBA00022527"/>
    </source>
</evidence>
<dbReference type="OMA" id="CLHDSED"/>
<dbReference type="SMART" id="SM00220">
    <property type="entry name" value="S_TKc"/>
    <property type="match status" value="1"/>
</dbReference>
<dbReference type="HOGENOM" id="CLU_000288_35_2_1"/>
<keyword evidence="15 18" id="KW-0472">Membrane</keyword>
<dbReference type="Gene3D" id="1.10.510.10">
    <property type="entry name" value="Transferase(Phosphotransferase) domain 1"/>
    <property type="match status" value="1"/>
</dbReference>
<feature type="domain" description="Gnk2-homologous" evidence="20">
    <location>
        <begin position="4"/>
        <end position="112"/>
    </location>
</feature>
<evidence type="ECO:0000313" key="21">
    <source>
        <dbReference type="EnsemblPlants" id="OPUNC05G18960.1"/>
    </source>
</evidence>
<organism evidence="21">
    <name type="scientific">Oryza punctata</name>
    <name type="common">Red rice</name>
    <dbReference type="NCBI Taxonomy" id="4537"/>
    <lineage>
        <taxon>Eukaryota</taxon>
        <taxon>Viridiplantae</taxon>
        <taxon>Streptophyta</taxon>
        <taxon>Embryophyta</taxon>
        <taxon>Tracheophyta</taxon>
        <taxon>Spermatophyta</taxon>
        <taxon>Magnoliopsida</taxon>
        <taxon>Liliopsida</taxon>
        <taxon>Poales</taxon>
        <taxon>Poaceae</taxon>
        <taxon>BOP clade</taxon>
        <taxon>Oryzoideae</taxon>
        <taxon>Oryzeae</taxon>
        <taxon>Oryzinae</taxon>
        <taxon>Oryza</taxon>
    </lineage>
</organism>
<keyword evidence="8 18" id="KW-0812">Transmembrane</keyword>
<dbReference type="GO" id="GO:0005886">
    <property type="term" value="C:plasma membrane"/>
    <property type="evidence" value="ECO:0007669"/>
    <property type="project" value="UniProtKB-SubCell"/>
</dbReference>
<comment type="similarity">
    <text evidence="2">In the N-terminal section; belongs to the leguminous lectin family.</text>
</comment>
<dbReference type="eggNOG" id="ENOG502QWDY">
    <property type="taxonomic scope" value="Eukaryota"/>
</dbReference>
<evidence type="ECO:0000256" key="15">
    <source>
        <dbReference type="ARBA" id="ARBA00023136"/>
    </source>
</evidence>
<dbReference type="Pfam" id="PF01657">
    <property type="entry name" value="Stress-antifung"/>
    <property type="match status" value="2"/>
</dbReference>
<dbReference type="InterPro" id="IPR038408">
    <property type="entry name" value="GNK2_sf"/>
</dbReference>
<dbReference type="InterPro" id="IPR000719">
    <property type="entry name" value="Prot_kinase_dom"/>
</dbReference>
<dbReference type="InterPro" id="IPR001245">
    <property type="entry name" value="Ser-Thr/Tyr_kinase_cat_dom"/>
</dbReference>
<reference evidence="21" key="1">
    <citation type="submission" date="2015-04" db="UniProtKB">
        <authorList>
            <consortium name="EnsemblPlants"/>
        </authorList>
    </citation>
    <scope>IDENTIFICATION</scope>
</reference>
<comment type="subcellular location">
    <subcellularLocation>
        <location evidence="1">Cell membrane</location>
        <topology evidence="1">Single-pass type I membrane protein</topology>
    </subcellularLocation>
</comment>
<dbReference type="PROSITE" id="PS00108">
    <property type="entry name" value="PROTEIN_KINASE_ST"/>
    <property type="match status" value="1"/>
</dbReference>
<keyword evidence="13" id="KW-0067">ATP-binding</keyword>
<evidence type="ECO:0000259" key="20">
    <source>
        <dbReference type="PROSITE" id="PS51473"/>
    </source>
</evidence>
<dbReference type="STRING" id="4537.A0A0E0L470"/>
<keyword evidence="6" id="KW-0597">Phosphoprotein</keyword>
<keyword evidence="4" id="KW-1003">Cell membrane</keyword>
<evidence type="ECO:0000256" key="17">
    <source>
        <dbReference type="ARBA" id="ARBA00023180"/>
    </source>
</evidence>
<keyword evidence="5" id="KW-0723">Serine/threonine-protein kinase</keyword>
<evidence type="ECO:0000256" key="8">
    <source>
        <dbReference type="ARBA" id="ARBA00022692"/>
    </source>
</evidence>
<evidence type="ECO:0000256" key="10">
    <source>
        <dbReference type="ARBA" id="ARBA00022737"/>
    </source>
</evidence>
<keyword evidence="9" id="KW-0732">Signal</keyword>
<accession>A0A0E0L470</accession>
<proteinExistence type="inferred from homology"/>
<dbReference type="FunFam" id="3.30.430.20:FF:000002">
    <property type="entry name" value="Cysteine-rich receptor-like protein kinase 10"/>
    <property type="match status" value="1"/>
</dbReference>
<dbReference type="CDD" id="cd23509">
    <property type="entry name" value="Gnk2-like"/>
    <property type="match status" value="2"/>
</dbReference>
<sequence>MANASITDCPSSSTNSSLDGAFEANLRALLTSLTAAAAASPSGFAENATGAAPDTAYGLAQCRGDIVGGNHGTSCRSCLDDSVRDVAKACPGETSAVIISDYCLVRYSNASFAGATDERTVKLWWNTDNATQPEKFKSLLGTLMTNLTDTAARASSPLMFAAGEVDLPPFTKIYGMAQCTRDLAAGDCYRCLVGAVNNIPKCCDGKQGGQVITRSCSIRFEVYPFFDAQAAKAAMSPAPAPATPPPTGVNGTAVNGVDAGSNHRVSKAVVVPVTVAVAVLLVVILLLIALCLCKRNRKPHKHMMIGSVNLGDEDEMRGSESLLYDLSTLRAATANFSEENKLGEGGFGPVYKGRLQNGQEIAVKRLSATSHQGQLEMKNEVVLVAKLQHKNLVRLLGCCIEEQEKILVYEFLCNKSLDTILFDPERQQDLTWEQRFKIIEGIGRGLLYLHEDSRLKIIHRDLKASNILLDADMNPKISDFGLAKLFNMEASVANTSRIAGTYGYMAPEYALHGIFSAKSDVFSFGVLLLEIVTGRRNTCVHDSEDLLAFVIIPAQIHLNARIARE</sequence>
<reference evidence="21" key="2">
    <citation type="submission" date="2018-05" db="EMBL/GenBank/DDBJ databases">
        <title>OpunRS2 (Oryza punctata Reference Sequence Version 2).</title>
        <authorList>
            <person name="Zhang J."/>
            <person name="Kudrna D."/>
            <person name="Lee S."/>
            <person name="Talag J."/>
            <person name="Welchert J."/>
            <person name="Wing R.A."/>
        </authorList>
    </citation>
    <scope>NUCLEOTIDE SEQUENCE [LARGE SCALE GENOMIC DNA]</scope>
</reference>
<evidence type="ECO:0000256" key="9">
    <source>
        <dbReference type="ARBA" id="ARBA00022729"/>
    </source>
</evidence>